<dbReference type="PANTHER" id="PTHR30576:SF10">
    <property type="entry name" value="SLL5057 PROTEIN"/>
    <property type="match status" value="1"/>
</dbReference>
<comment type="caution">
    <text evidence="9">The sequence shown here is derived from an EMBL/GenBank/DDBJ whole genome shotgun (WGS) entry which is preliminary data.</text>
</comment>
<keyword evidence="6 7" id="KW-0472">Membrane</keyword>
<keyword evidence="10" id="KW-1185">Reference proteome</keyword>
<dbReference type="OrthoDB" id="9808602at2"/>
<dbReference type="AlphaFoldDB" id="W9GLM6"/>
<evidence type="ECO:0000256" key="3">
    <source>
        <dbReference type="ARBA" id="ARBA00022679"/>
    </source>
</evidence>
<evidence type="ECO:0000313" key="10">
    <source>
        <dbReference type="Proteomes" id="UP000019494"/>
    </source>
</evidence>
<evidence type="ECO:0000256" key="6">
    <source>
        <dbReference type="ARBA" id="ARBA00023136"/>
    </source>
</evidence>
<dbReference type="Pfam" id="PF13727">
    <property type="entry name" value="CoA_binding_3"/>
    <property type="match status" value="1"/>
</dbReference>
<dbReference type="GO" id="GO:0016020">
    <property type="term" value="C:membrane"/>
    <property type="evidence" value="ECO:0007669"/>
    <property type="project" value="UniProtKB-SubCell"/>
</dbReference>
<dbReference type="PANTHER" id="PTHR30576">
    <property type="entry name" value="COLANIC BIOSYNTHESIS UDP-GLUCOSE LIPID CARRIER TRANSFERASE"/>
    <property type="match status" value="1"/>
</dbReference>
<evidence type="ECO:0000313" key="9">
    <source>
        <dbReference type="EMBL" id="EWT04809.1"/>
    </source>
</evidence>
<dbReference type="InterPro" id="IPR017475">
    <property type="entry name" value="EPS_sugar_tfrase"/>
</dbReference>
<reference evidence="10" key="1">
    <citation type="submission" date="2013-08" db="EMBL/GenBank/DDBJ databases">
        <title>Intrasporangium oryzae NRRL B-24470.</title>
        <authorList>
            <person name="Liu H."/>
            <person name="Wang G."/>
        </authorList>
    </citation>
    <scope>NUCLEOTIDE SEQUENCE [LARGE SCALE GENOMIC DNA]</scope>
    <source>
        <strain evidence="10">Q5-1</strain>
    </source>
</reference>
<dbReference type="RefSeq" id="WP_034719444.1">
    <property type="nucleotide sequence ID" value="NZ_AWQS01000183.1"/>
</dbReference>
<name>W9GLM6_9MICO</name>
<protein>
    <submittedName>
        <fullName evidence="9">Exopolysaccharide biosynthesis polyprenyl glycosylphosphotransferase</fullName>
    </submittedName>
</protein>
<comment type="similarity">
    <text evidence="2">Belongs to the bacterial sugar transferase family.</text>
</comment>
<sequence>QLSRGFFLILFLVAVPSLLMWRWSARKFVNRLRRRGYLMSRVIVSGSPVHVDEVSAVLRRECWMGYHVVGALLPSLSMERTPGGIPVLGTTTAAAHAALDGDADAIVFTEGAFTTSAEFRRLAWTLEGLPVEMVVVPSLSDISAGRMQMYPVGGLPLVHVEQPQSLAASRRLKRAFDLAGAGLIFVLAAPLMALIAFAIRMEDHGPILFRQTRVGRDGEFFHCLKFRSMCVDAESRLISLREHNVNSDGVLFKMHEDPRVTRVGRLIRRFSADELPQLLNVIMGEMSIVGPRPALPEEVRRYPADAQRRLHVRPGLTGLWQVSGRSDLSWDDAVRLDLYYVDNWSIVQDLAIIVRTIHAVFTARGAY</sequence>
<accession>W9GLM6</accession>
<feature type="transmembrane region" description="Helical" evidence="7">
    <location>
        <begin position="178"/>
        <end position="199"/>
    </location>
</feature>
<proteinExistence type="inferred from homology"/>
<evidence type="ECO:0000256" key="7">
    <source>
        <dbReference type="SAM" id="Phobius"/>
    </source>
</evidence>
<comment type="subcellular location">
    <subcellularLocation>
        <location evidence="1">Membrane</location>
        <topology evidence="1">Multi-pass membrane protein</topology>
    </subcellularLocation>
</comment>
<feature type="non-terminal residue" evidence="9">
    <location>
        <position position="1"/>
    </location>
</feature>
<dbReference type="Pfam" id="PF02397">
    <property type="entry name" value="Bac_transf"/>
    <property type="match status" value="1"/>
</dbReference>
<dbReference type="GO" id="GO:0016780">
    <property type="term" value="F:phosphotransferase activity, for other substituted phosphate groups"/>
    <property type="evidence" value="ECO:0007669"/>
    <property type="project" value="TreeGrafter"/>
</dbReference>
<evidence type="ECO:0000256" key="1">
    <source>
        <dbReference type="ARBA" id="ARBA00004141"/>
    </source>
</evidence>
<evidence type="ECO:0000256" key="4">
    <source>
        <dbReference type="ARBA" id="ARBA00022692"/>
    </source>
</evidence>
<evidence type="ECO:0000259" key="8">
    <source>
        <dbReference type="Pfam" id="PF02397"/>
    </source>
</evidence>
<keyword evidence="5 7" id="KW-1133">Transmembrane helix</keyword>
<dbReference type="NCBIfam" id="TIGR03025">
    <property type="entry name" value="EPS_sugtrans"/>
    <property type="match status" value="1"/>
</dbReference>
<dbReference type="InterPro" id="IPR003362">
    <property type="entry name" value="Bact_transf"/>
</dbReference>
<evidence type="ECO:0000256" key="5">
    <source>
        <dbReference type="ARBA" id="ARBA00022989"/>
    </source>
</evidence>
<gene>
    <name evidence="9" type="ORF">N864_24200</name>
</gene>
<feature type="domain" description="Bacterial sugar transferase" evidence="8">
    <location>
        <begin position="173"/>
        <end position="361"/>
    </location>
</feature>
<dbReference type="PATRIC" id="fig|584657.3.peg.3315"/>
<keyword evidence="4 7" id="KW-0812">Transmembrane</keyword>
<evidence type="ECO:0000256" key="2">
    <source>
        <dbReference type="ARBA" id="ARBA00006464"/>
    </source>
</evidence>
<keyword evidence="3 9" id="KW-0808">Transferase</keyword>
<organism evidence="9 10">
    <name type="scientific">Intrasporangium chromatireducens Q5-1</name>
    <dbReference type="NCBI Taxonomy" id="584657"/>
    <lineage>
        <taxon>Bacteria</taxon>
        <taxon>Bacillati</taxon>
        <taxon>Actinomycetota</taxon>
        <taxon>Actinomycetes</taxon>
        <taxon>Micrococcales</taxon>
        <taxon>Intrasporangiaceae</taxon>
        <taxon>Intrasporangium</taxon>
    </lineage>
</organism>
<feature type="transmembrane region" description="Helical" evidence="7">
    <location>
        <begin position="6"/>
        <end position="25"/>
    </location>
</feature>
<dbReference type="Proteomes" id="UP000019494">
    <property type="component" value="Unassembled WGS sequence"/>
</dbReference>
<dbReference type="Gene3D" id="3.40.50.720">
    <property type="entry name" value="NAD(P)-binding Rossmann-like Domain"/>
    <property type="match status" value="1"/>
</dbReference>
<dbReference type="EMBL" id="AWQS01000183">
    <property type="protein sequence ID" value="EWT04809.1"/>
    <property type="molecule type" value="Genomic_DNA"/>
</dbReference>